<keyword evidence="2" id="KW-1185">Reference proteome</keyword>
<dbReference type="AlphaFoldDB" id="A0A2Z7AZR6"/>
<dbReference type="EMBL" id="KV010630">
    <property type="protein sequence ID" value="KZV27493.1"/>
    <property type="molecule type" value="Genomic_DNA"/>
</dbReference>
<accession>A0A2Z7AZR6</accession>
<name>A0A2Z7AZR6_9LAMI</name>
<reference evidence="1 2" key="1">
    <citation type="journal article" date="2015" name="Proc. Natl. Acad. Sci. U.S.A.">
        <title>The resurrection genome of Boea hygrometrica: A blueprint for survival of dehydration.</title>
        <authorList>
            <person name="Xiao L."/>
            <person name="Yang G."/>
            <person name="Zhang L."/>
            <person name="Yang X."/>
            <person name="Zhao S."/>
            <person name="Ji Z."/>
            <person name="Zhou Q."/>
            <person name="Hu M."/>
            <person name="Wang Y."/>
            <person name="Chen M."/>
            <person name="Xu Y."/>
            <person name="Jin H."/>
            <person name="Xiao X."/>
            <person name="Hu G."/>
            <person name="Bao F."/>
            <person name="Hu Y."/>
            <person name="Wan P."/>
            <person name="Li L."/>
            <person name="Deng X."/>
            <person name="Kuang T."/>
            <person name="Xiang C."/>
            <person name="Zhu J.K."/>
            <person name="Oliver M.J."/>
            <person name="He Y."/>
        </authorList>
    </citation>
    <scope>NUCLEOTIDE SEQUENCE [LARGE SCALE GENOMIC DNA]</scope>
    <source>
        <strain evidence="2">cv. XS01</strain>
    </source>
</reference>
<evidence type="ECO:0000313" key="1">
    <source>
        <dbReference type="EMBL" id="KZV27493.1"/>
    </source>
</evidence>
<evidence type="ECO:0000313" key="2">
    <source>
        <dbReference type="Proteomes" id="UP000250235"/>
    </source>
</evidence>
<dbReference type="Proteomes" id="UP000250235">
    <property type="component" value="Unassembled WGS sequence"/>
</dbReference>
<organism evidence="1 2">
    <name type="scientific">Dorcoceras hygrometricum</name>
    <dbReference type="NCBI Taxonomy" id="472368"/>
    <lineage>
        <taxon>Eukaryota</taxon>
        <taxon>Viridiplantae</taxon>
        <taxon>Streptophyta</taxon>
        <taxon>Embryophyta</taxon>
        <taxon>Tracheophyta</taxon>
        <taxon>Spermatophyta</taxon>
        <taxon>Magnoliopsida</taxon>
        <taxon>eudicotyledons</taxon>
        <taxon>Gunneridae</taxon>
        <taxon>Pentapetalae</taxon>
        <taxon>asterids</taxon>
        <taxon>lamiids</taxon>
        <taxon>Lamiales</taxon>
        <taxon>Gesneriaceae</taxon>
        <taxon>Didymocarpoideae</taxon>
        <taxon>Trichosporeae</taxon>
        <taxon>Loxocarpinae</taxon>
        <taxon>Dorcoceras</taxon>
    </lineage>
</organism>
<sequence length="82" mass="9511">MSKLNQIRRKLKQCAVADQIRRKVRAVRYSRLDHMRAEARSPRIAESISLKILLNLGEYLPGYAHLNRLAPLNTSHLHVLLK</sequence>
<gene>
    <name evidence="1" type="ORF">F511_28191</name>
</gene>
<protein>
    <submittedName>
        <fullName evidence="1">Uncharacterized protein</fullName>
    </submittedName>
</protein>
<proteinExistence type="predicted"/>